<feature type="transmembrane region" description="Helical" evidence="1">
    <location>
        <begin position="1000"/>
        <end position="1022"/>
    </location>
</feature>
<gene>
    <name evidence="2" type="ORF">QYE77_04190</name>
</gene>
<feature type="transmembrane region" description="Helical" evidence="1">
    <location>
        <begin position="113"/>
        <end position="133"/>
    </location>
</feature>
<keyword evidence="1" id="KW-0472">Membrane</keyword>
<dbReference type="Proteomes" id="UP001254165">
    <property type="component" value="Unassembled WGS sequence"/>
</dbReference>
<feature type="transmembrane region" description="Helical" evidence="1">
    <location>
        <begin position="364"/>
        <end position="381"/>
    </location>
</feature>
<feature type="transmembrane region" description="Helical" evidence="1">
    <location>
        <begin position="387"/>
        <end position="407"/>
    </location>
</feature>
<feature type="transmembrane region" description="Helical" evidence="1">
    <location>
        <begin position="18"/>
        <end position="37"/>
    </location>
</feature>
<evidence type="ECO:0000313" key="3">
    <source>
        <dbReference type="Proteomes" id="UP001254165"/>
    </source>
</evidence>
<feature type="transmembrane region" description="Helical" evidence="1">
    <location>
        <begin position="1171"/>
        <end position="1193"/>
    </location>
</feature>
<feature type="transmembrane region" description="Helical" evidence="1">
    <location>
        <begin position="428"/>
        <end position="448"/>
    </location>
</feature>
<proteinExistence type="predicted"/>
<feature type="transmembrane region" description="Helical" evidence="1">
    <location>
        <begin position="208"/>
        <end position="241"/>
    </location>
</feature>
<dbReference type="RefSeq" id="WP_315624110.1">
    <property type="nucleotide sequence ID" value="NZ_JAUHMF010000001.1"/>
</dbReference>
<comment type="caution">
    <text evidence="2">The sequence shown here is derived from an EMBL/GenBank/DDBJ whole genome shotgun (WGS) entry which is preliminary data.</text>
</comment>
<evidence type="ECO:0000313" key="2">
    <source>
        <dbReference type="EMBL" id="MDT8897456.1"/>
    </source>
</evidence>
<feature type="transmembrane region" description="Helical" evidence="1">
    <location>
        <begin position="940"/>
        <end position="963"/>
    </location>
</feature>
<dbReference type="PANTHER" id="PTHR10790">
    <property type="entry name" value="TPR-DOMAIN CONTAINING PROTEIN"/>
    <property type="match status" value="1"/>
</dbReference>
<keyword evidence="1" id="KW-1133">Transmembrane helix</keyword>
<sequence>MVEASIMKETSTIKPRRLFWDVLLLVILIVGAYFRLIGLDWDEEQHLHPDERFMTMVASSIHTPGSLGDYFNTATSSLNPHVVGYGFYVYGTFPLFLTRWVGEALGKTGYGEIYLVGRVLSALADLLTVFLVYHIARHLYRRYAIGALAAGFAALAVLQIQLSHYFTVDTFANAFLYLAFYAAVRVMTAPLPSESQDNTSARRLDEPVGFYLLFGLGLGLALASKVSTLPVAILLPIAALIRYSRVPTPQMRGRLSLGMVRNLALAVVVAFFTFRIFQPYAFSGPGFWGLAINPRWVDNLRELSTLSNGDVDFPPALQWARRPLTFAWVNMVRWGLGWPLGLLAWVGFLWMGYRIIRGAWREHVLLWAWTGLYFSWQSLNFTRAMRYQLPVYPALAIIAAWAIITLWNKALLNGLHSRAVRRINPYRLLAVVLGGLVLIGSFLWAFAFTRIYTRPVTRVAASRWIYQHVPGPINLRIQTGSETVNQPLPIREGVSLTAQHPLRWVFTPTEDWRVTQAWITAIYDPALGSDLKNVQFVLGQGEGEVLAISQLTDTFATPEEQANRVIPFDSVVTLVAGHPYWFEVRLEGEGRLLRLNGAIQLGNAQVSQRLTVIPALVEPLRLGQGLVIPFTAVQSGTLSQVLLNRIVDWRGLGDIKTLRLQILDSASGITLTTIEFEGVFRALSDPRGESYAITLENPIQIEKNKSYLLALDITAGEGDLAIYGSAPAHESTWDDGLPLRLDGYDPYGGIYRSGLNFEMYWDDNEDKLARFLSILDQADYIFITSNRQWGTTTRVPERYPLTTVYYRNLLGCPEETSILWCYSVAQPGMFEGKLGFELVAVFQSDPNLGSLRFNTQFAEEAFTVYDHPKVLIFKKQADYNPAQVRAVLGGVDLSKVIRLTPRQFKSYPATLMLPLERWVQQVKGGTWSELFSTSAWNNRYPGLGLIIWYVALMLMGWMVYPLARLVFGVLPDKGYPLLRILGLLCLGWGVWILGSMGVPFTPFTISLCALAILMLNLGLGYLQREAIRQELRQEWRYFLRIEALALAFFLFFLLIRLGNPDLWHPYKGGEKPMDFSYFNAVLKSTTFPPYDPWFAGGYINYYYFGFVLAAVPTKWLGIVPSIAYNFILPSFFALVALGAFSAGYNLVAWAISQRVRGDHENPYYVDGHPWLGGWAGAIGVLILGNLGTVRMIWHGLQRLVAPNGQIEGVNFLQQIIWALGGFGRLVAGAHLPYAPGDWYWIPSRVYPGEPITEFPFFTFLYADPHAHLFALPLTLLALGWALAISFTAWRWVRSDDLPWPIRTAAVFFLGGLIIGALRPTNTWDLPTYLGLGLLALTYSGWQYADLPEGWCPYLPAWLRRWIAIGLAAVSLIGLSFLLYLPFSQWYGQAYAAIDLWRGARSPFWSYLTHWGVFLFILTFWYGWETYIWMATTPLSALRRIYPYRYPLLVGLAVYLGIMIYLTHGLGVEIAWPVMLLVLWAGLLLLRPRQDDSRRAVLVMSIMALVLTLAVELVVLRGDIGRMNTVFKFYLQAWVLLGLSAAVALTWLWPAVRRFWKTGWQYVFRVGVSLLVGGALLFPLLGGLDKIRDRMSPTAPHSLDGMAYMPFSTYWEGEHTLDLSQDYRAIRWMQENVEGSPVIVEANVPEYRWGNRFTIYTGLPGVVGWNWHQRQQRALLPDTWVTERVVAIASFYNTTDLQETKRFLEQYHVSYIIVGQLEKAVYQPEGLAKFEAQEGRLWRRVYQDADTAIYRVIRPGE</sequence>
<evidence type="ECO:0000256" key="1">
    <source>
        <dbReference type="SAM" id="Phobius"/>
    </source>
</evidence>
<feature type="transmembrane region" description="Helical" evidence="1">
    <location>
        <begin position="1561"/>
        <end position="1580"/>
    </location>
</feature>
<keyword evidence="1" id="KW-0812">Transmembrane</keyword>
<feature type="transmembrane region" description="Helical" evidence="1">
    <location>
        <begin position="1301"/>
        <end position="1318"/>
    </location>
</feature>
<dbReference type="Pfam" id="PF10060">
    <property type="entry name" value="DUF2298"/>
    <property type="match status" value="1"/>
</dbReference>
<feature type="transmembrane region" description="Helical" evidence="1">
    <location>
        <begin position="262"/>
        <end position="281"/>
    </location>
</feature>
<feature type="transmembrane region" description="Helical" evidence="1">
    <location>
        <begin position="1131"/>
        <end position="1151"/>
    </location>
</feature>
<protein>
    <submittedName>
        <fullName evidence="2">DUF2298 domain-containing protein</fullName>
    </submittedName>
</protein>
<dbReference type="NCBIfam" id="TIGR03662">
    <property type="entry name" value="Chlor_Arch_YYY"/>
    <property type="match status" value="1"/>
</dbReference>
<feature type="transmembrane region" description="Helical" evidence="1">
    <location>
        <begin position="1443"/>
        <end position="1462"/>
    </location>
</feature>
<feature type="transmembrane region" description="Helical" evidence="1">
    <location>
        <begin position="1101"/>
        <end position="1119"/>
    </location>
</feature>
<keyword evidence="3" id="KW-1185">Reference proteome</keyword>
<accession>A0ABU3NNU0</accession>
<feature type="transmembrane region" description="Helical" evidence="1">
    <location>
        <begin position="1403"/>
        <end position="1423"/>
    </location>
</feature>
<feature type="transmembrane region" description="Helical" evidence="1">
    <location>
        <begin position="82"/>
        <end position="101"/>
    </location>
</feature>
<feature type="transmembrane region" description="Helical" evidence="1">
    <location>
        <begin position="1497"/>
        <end position="1516"/>
    </location>
</feature>
<name>A0ABU3NNU0_9CHLR</name>
<feature type="transmembrane region" description="Helical" evidence="1">
    <location>
        <begin position="331"/>
        <end position="352"/>
    </location>
</feature>
<feature type="transmembrane region" description="Helical" evidence="1">
    <location>
        <begin position="1528"/>
        <end position="1549"/>
    </location>
</feature>
<dbReference type="InterPro" id="IPR018746">
    <property type="entry name" value="DUF2298"/>
</dbReference>
<feature type="transmembrane region" description="Helical" evidence="1">
    <location>
        <begin position="975"/>
        <end position="994"/>
    </location>
</feature>
<dbReference type="PANTHER" id="PTHR10790:SF51">
    <property type="entry name" value="TETRATRICOPEPTIDE REPEAT PROTEIN"/>
    <property type="match status" value="1"/>
</dbReference>
<reference evidence="2 3" key="1">
    <citation type="submission" date="2023-07" db="EMBL/GenBank/DDBJ databases">
        <title>Novel species of Thermanaerothrix with wide hydrolytic capabilities.</title>
        <authorList>
            <person name="Zayulina K.S."/>
            <person name="Podosokorskaya O.A."/>
            <person name="Elcheninov A.G."/>
        </authorList>
    </citation>
    <scope>NUCLEOTIDE SEQUENCE [LARGE SCALE GENOMIC DNA]</scope>
    <source>
        <strain evidence="2 3">4228-RoL</strain>
    </source>
</reference>
<feature type="transmembrane region" description="Helical" evidence="1">
    <location>
        <begin position="1361"/>
        <end position="1382"/>
    </location>
</feature>
<feature type="transmembrane region" description="Helical" evidence="1">
    <location>
        <begin position="1469"/>
        <end position="1485"/>
    </location>
</feature>
<feature type="transmembrane region" description="Helical" evidence="1">
    <location>
        <begin position="139"/>
        <end position="158"/>
    </location>
</feature>
<feature type="transmembrane region" description="Helical" evidence="1">
    <location>
        <begin position="1037"/>
        <end position="1057"/>
    </location>
</feature>
<dbReference type="EMBL" id="JAUHMF010000001">
    <property type="protein sequence ID" value="MDT8897456.1"/>
    <property type="molecule type" value="Genomic_DNA"/>
</dbReference>
<feature type="transmembrane region" description="Helical" evidence="1">
    <location>
        <begin position="1268"/>
        <end position="1289"/>
    </location>
</feature>
<feature type="transmembrane region" description="Helical" evidence="1">
    <location>
        <begin position="170"/>
        <end position="188"/>
    </location>
</feature>
<organism evidence="2 3">
    <name type="scientific">Thermanaerothrix solaris</name>
    <dbReference type="NCBI Taxonomy" id="3058434"/>
    <lineage>
        <taxon>Bacteria</taxon>
        <taxon>Bacillati</taxon>
        <taxon>Chloroflexota</taxon>
        <taxon>Anaerolineae</taxon>
        <taxon>Anaerolineales</taxon>
        <taxon>Anaerolineaceae</taxon>
        <taxon>Thermanaerothrix</taxon>
    </lineage>
</organism>